<feature type="compositionally biased region" description="Low complexity" evidence="15">
    <location>
        <begin position="114"/>
        <end position="125"/>
    </location>
</feature>
<dbReference type="FunCoup" id="A0A5J5F7J5">
    <property type="interactions" value="171"/>
</dbReference>
<evidence type="ECO:0000256" key="14">
    <source>
        <dbReference type="SAM" id="Coils"/>
    </source>
</evidence>
<accession>A0A5J5F7J5</accession>
<evidence type="ECO:0000256" key="4">
    <source>
        <dbReference type="ARBA" id="ARBA00018116"/>
    </source>
</evidence>
<dbReference type="Proteomes" id="UP000326924">
    <property type="component" value="Unassembled WGS sequence"/>
</dbReference>
<evidence type="ECO:0000256" key="11">
    <source>
        <dbReference type="ARBA" id="ARBA00023136"/>
    </source>
</evidence>
<comment type="caution">
    <text evidence="16">The sequence shown here is derived from an EMBL/GenBank/DDBJ whole genome shotgun (WGS) entry which is preliminary data.</text>
</comment>
<proteinExistence type="inferred from homology"/>
<dbReference type="InterPro" id="IPR019133">
    <property type="entry name" value="MIC60"/>
</dbReference>
<dbReference type="InParanoid" id="A0A5J5F7J5"/>
<evidence type="ECO:0000256" key="9">
    <source>
        <dbReference type="ARBA" id="ARBA00023054"/>
    </source>
</evidence>
<name>A0A5J5F7J5_9PEZI</name>
<keyword evidence="7" id="KW-0809">Transit peptide</keyword>
<evidence type="ECO:0000256" key="15">
    <source>
        <dbReference type="SAM" id="MobiDB-lite"/>
    </source>
</evidence>
<evidence type="ECO:0000256" key="3">
    <source>
        <dbReference type="ARBA" id="ARBA00011875"/>
    </source>
</evidence>
<dbReference type="AlphaFoldDB" id="A0A5J5F7J5"/>
<sequence length="674" mass="73864">MLRLASSSSVAARAICQQSIRIQHQRLLLAQRRALSTVKPENGNGNANTKPSTKDPKPPVLPGGASKDAPPQAPPPKAASAASPPPKSTTPVTPSSSVGTSPTQVPLTPPSPPKIQTSPPQASSTPSPPRGTTPPPPPPPPATAVPKKSHKFRNIIIGLTLALYGSFAAGVFYSLKSDNVHDFFCEYIPFGEEAVLYFEEREFRRRFPNALSRIQAKPESPKVTIPKSSGATWKLADRDEGPRTTDVGKPGPHISSHKAVEQQEERAAMAEGPKTTVPTEGVRAEATTVATKPVNAEQPKGPTLQPVALPNSVDPVVQDLAKAVNNIIDTVNRTNSGDTFGPAIDNAKAELEKLNAQISVLKAGMDKAIKDQLDSKDLEFAQAAQGLLKNVNNQVEDMQHQLREEFEAERERIAQAYQRKLSTELERSREIADQRVRNELLEQAIEMKRNWINEIENRVESERGGRLGKLRELEQRVHELEELTTQWNQVIETNLKTQQLFTALEAVRASFESPDQPKPFLREMAALKEVADDDEVIRAAIASVNPAAYQNGVATHTALLDKFRKLEGEVRRAALLPEDAGVAAHAGNWLLSKLMFKKRGLAQGNDVESILAKTETYLEEGDVDSAAREMNQLTGWPRKLAEDWLREARLMLEVKQALDVIAAEARVQSLRLDC</sequence>
<reference evidence="16 17" key="1">
    <citation type="submission" date="2019-09" db="EMBL/GenBank/DDBJ databases">
        <title>Draft genome of the ectomycorrhizal ascomycete Sphaerosporella brunnea.</title>
        <authorList>
            <consortium name="DOE Joint Genome Institute"/>
            <person name="Benucci G.M."/>
            <person name="Marozzi G."/>
            <person name="Antonielli L."/>
            <person name="Sanchez S."/>
            <person name="Marco P."/>
            <person name="Wang X."/>
            <person name="Falini L.B."/>
            <person name="Barry K."/>
            <person name="Haridas S."/>
            <person name="Lipzen A."/>
            <person name="Labutti K."/>
            <person name="Grigoriev I.V."/>
            <person name="Murat C."/>
            <person name="Martin F."/>
            <person name="Albertini E."/>
            <person name="Donnini D."/>
            <person name="Bonito G."/>
        </authorList>
    </citation>
    <scope>NUCLEOTIDE SEQUENCE [LARGE SCALE GENOMIC DNA]</scope>
    <source>
        <strain evidence="16 17">Sb_GMNB300</strain>
    </source>
</reference>
<protein>
    <recommendedName>
        <fullName evidence="4 13">MICOS complex subunit MIC60</fullName>
    </recommendedName>
    <alternativeName>
        <fullName evidence="13">Mitofilin</fullName>
    </alternativeName>
</protein>
<keyword evidence="10 13" id="KW-0496">Mitochondrion</keyword>
<comment type="subunit">
    <text evidence="3 13">Component of the mitochondrial contact site and cristae organizing system (MICOS) complex.</text>
</comment>
<evidence type="ECO:0000256" key="12">
    <source>
        <dbReference type="ARBA" id="ARBA00025571"/>
    </source>
</evidence>
<evidence type="ECO:0000256" key="7">
    <source>
        <dbReference type="ARBA" id="ARBA00022946"/>
    </source>
</evidence>
<evidence type="ECO:0000313" key="16">
    <source>
        <dbReference type="EMBL" id="KAA8913027.1"/>
    </source>
</evidence>
<comment type="function">
    <text evidence="12">Component of the MICOS complex, a large protein complex of the mitochondrial inner membrane that plays crucial roles in the maintenance of crista junctions, inner membrane architecture, and formation of contact sites to the outer membrane. Plays a role in keeping cristae membranes connected to the inner boundary membrane. Also promotes protein import via the mitochondrial intermembrane space assembly (MIA) pathway.</text>
</comment>
<feature type="compositionally biased region" description="Low complexity" evidence="15">
    <location>
        <begin position="89"/>
        <end position="106"/>
    </location>
</feature>
<evidence type="ECO:0000256" key="6">
    <source>
        <dbReference type="ARBA" id="ARBA00022792"/>
    </source>
</evidence>
<feature type="compositionally biased region" description="Basic and acidic residues" evidence="15">
    <location>
        <begin position="258"/>
        <end position="268"/>
    </location>
</feature>
<feature type="region of interest" description="Disordered" evidence="15">
    <location>
        <begin position="218"/>
        <end position="309"/>
    </location>
</feature>
<keyword evidence="17" id="KW-1185">Reference proteome</keyword>
<dbReference type="GO" id="GO:0042407">
    <property type="term" value="P:cristae formation"/>
    <property type="evidence" value="ECO:0007669"/>
    <property type="project" value="TreeGrafter"/>
</dbReference>
<dbReference type="PANTHER" id="PTHR15415">
    <property type="entry name" value="MITOFILIN"/>
    <property type="match status" value="1"/>
</dbReference>
<dbReference type="Pfam" id="PF09731">
    <property type="entry name" value="Mitofilin"/>
    <property type="match status" value="1"/>
</dbReference>
<evidence type="ECO:0000313" key="17">
    <source>
        <dbReference type="Proteomes" id="UP000326924"/>
    </source>
</evidence>
<organism evidence="16 17">
    <name type="scientific">Sphaerosporella brunnea</name>
    <dbReference type="NCBI Taxonomy" id="1250544"/>
    <lineage>
        <taxon>Eukaryota</taxon>
        <taxon>Fungi</taxon>
        <taxon>Dikarya</taxon>
        <taxon>Ascomycota</taxon>
        <taxon>Pezizomycotina</taxon>
        <taxon>Pezizomycetes</taxon>
        <taxon>Pezizales</taxon>
        <taxon>Pyronemataceae</taxon>
        <taxon>Sphaerosporella</taxon>
    </lineage>
</organism>
<evidence type="ECO:0000256" key="10">
    <source>
        <dbReference type="ARBA" id="ARBA00023128"/>
    </source>
</evidence>
<feature type="transmembrane region" description="Helical" evidence="13">
    <location>
        <begin position="155"/>
        <end position="175"/>
    </location>
</feature>
<evidence type="ECO:0000256" key="8">
    <source>
        <dbReference type="ARBA" id="ARBA00022989"/>
    </source>
</evidence>
<evidence type="ECO:0000256" key="5">
    <source>
        <dbReference type="ARBA" id="ARBA00022692"/>
    </source>
</evidence>
<dbReference type="EMBL" id="VXIS01000018">
    <property type="protein sequence ID" value="KAA8913027.1"/>
    <property type="molecule type" value="Genomic_DNA"/>
</dbReference>
<dbReference type="OrthoDB" id="10261039at2759"/>
<comment type="subcellular location">
    <subcellularLocation>
        <location evidence="1 13">Mitochondrion inner membrane</location>
        <topology evidence="1 13">Single-pass membrane protein</topology>
    </subcellularLocation>
</comment>
<keyword evidence="11 13" id="KW-0472">Membrane</keyword>
<feature type="compositionally biased region" description="Pro residues" evidence="15">
    <location>
        <begin position="71"/>
        <end position="88"/>
    </location>
</feature>
<evidence type="ECO:0000256" key="13">
    <source>
        <dbReference type="RuleBase" id="RU363000"/>
    </source>
</evidence>
<keyword evidence="8 13" id="KW-1133">Transmembrane helix</keyword>
<feature type="compositionally biased region" description="Pro residues" evidence="15">
    <location>
        <begin position="126"/>
        <end position="143"/>
    </location>
</feature>
<comment type="similarity">
    <text evidence="2 13">Belongs to the MICOS complex subunit Mic60 family.</text>
</comment>
<keyword evidence="5 13" id="KW-0812">Transmembrane</keyword>
<dbReference type="GO" id="GO:0061617">
    <property type="term" value="C:MICOS complex"/>
    <property type="evidence" value="ECO:0007669"/>
    <property type="project" value="TreeGrafter"/>
</dbReference>
<keyword evidence="9 14" id="KW-0175">Coiled coil</keyword>
<evidence type="ECO:0000256" key="2">
    <source>
        <dbReference type="ARBA" id="ARBA00010877"/>
    </source>
</evidence>
<gene>
    <name evidence="16" type="ORF">FN846DRAFT_931513</name>
</gene>
<feature type="coiled-coil region" evidence="14">
    <location>
        <begin position="344"/>
        <end position="419"/>
    </location>
</feature>
<evidence type="ECO:0000256" key="1">
    <source>
        <dbReference type="ARBA" id="ARBA00004434"/>
    </source>
</evidence>
<feature type="region of interest" description="Disordered" evidence="15">
    <location>
        <begin position="33"/>
        <end position="147"/>
    </location>
</feature>
<keyword evidence="6 13" id="KW-0999">Mitochondrion inner membrane</keyword>
<dbReference type="PANTHER" id="PTHR15415:SF7">
    <property type="entry name" value="MICOS COMPLEX SUBUNIT MIC60"/>
    <property type="match status" value="1"/>
</dbReference>